<accession>A0A6J4VKM1</accession>
<dbReference type="PANTHER" id="PTHR35401:SF2">
    <property type="entry name" value="ABC-TYPE TRANSPORT SYSTEM"/>
    <property type="match status" value="1"/>
</dbReference>
<evidence type="ECO:0000256" key="3">
    <source>
        <dbReference type="SAM" id="MobiDB-lite"/>
    </source>
</evidence>
<evidence type="ECO:0000256" key="2">
    <source>
        <dbReference type="ARBA" id="ARBA00049988"/>
    </source>
</evidence>
<feature type="region of interest" description="Disordered" evidence="3">
    <location>
        <begin position="88"/>
        <end position="112"/>
    </location>
</feature>
<evidence type="ECO:0000256" key="1">
    <source>
        <dbReference type="ARBA" id="ARBA00022649"/>
    </source>
</evidence>
<evidence type="ECO:0008006" key="5">
    <source>
        <dbReference type="Google" id="ProtNLM"/>
    </source>
</evidence>
<proteinExistence type="inferred from homology"/>
<name>A0A6J4VKM1_9BACT</name>
<comment type="similarity">
    <text evidence="2">Belongs to the TacA antitoxin family.</text>
</comment>
<organism evidence="4">
    <name type="scientific">uncultured Thermomicrobiales bacterium</name>
    <dbReference type="NCBI Taxonomy" id="1645740"/>
    <lineage>
        <taxon>Bacteria</taxon>
        <taxon>Pseudomonadati</taxon>
        <taxon>Thermomicrobiota</taxon>
        <taxon>Thermomicrobia</taxon>
        <taxon>Thermomicrobiales</taxon>
        <taxon>environmental samples</taxon>
    </lineage>
</organism>
<dbReference type="InterPro" id="IPR014795">
    <property type="entry name" value="TacA_1-like"/>
</dbReference>
<dbReference type="Pfam" id="PF08681">
    <property type="entry name" value="TacA1"/>
    <property type="match status" value="1"/>
</dbReference>
<dbReference type="SUPFAM" id="SSF47598">
    <property type="entry name" value="Ribbon-helix-helix"/>
    <property type="match status" value="1"/>
</dbReference>
<evidence type="ECO:0000313" key="4">
    <source>
        <dbReference type="EMBL" id="CAA9580754.1"/>
    </source>
</evidence>
<reference evidence="4" key="1">
    <citation type="submission" date="2020-02" db="EMBL/GenBank/DDBJ databases">
        <authorList>
            <person name="Meier V. D."/>
        </authorList>
    </citation>
    <scope>NUCLEOTIDE SEQUENCE</scope>
    <source>
        <strain evidence="4">AVDCRST_MAG18</strain>
    </source>
</reference>
<dbReference type="GO" id="GO:0006355">
    <property type="term" value="P:regulation of DNA-templated transcription"/>
    <property type="evidence" value="ECO:0007669"/>
    <property type="project" value="InterPro"/>
</dbReference>
<gene>
    <name evidence="4" type="ORF">AVDCRST_MAG18-3096</name>
</gene>
<keyword evidence="1" id="KW-1277">Toxin-antitoxin system</keyword>
<protein>
    <recommendedName>
        <fullName evidence="5">DUF1778 domain-containing protein</fullName>
    </recommendedName>
</protein>
<dbReference type="PANTHER" id="PTHR35401">
    <property type="entry name" value="COPG FAMILY HELIX-TURN-HELIX PROTEIN-RELATED-RELATED"/>
    <property type="match status" value="1"/>
</dbReference>
<dbReference type="EMBL" id="CADCWN010000234">
    <property type="protein sequence ID" value="CAA9580754.1"/>
    <property type="molecule type" value="Genomic_DNA"/>
</dbReference>
<sequence length="112" mass="12274">MAYNRGEEVSVMTATTTAKTERLVARVSPQQKELIEHAATLAGLSMTDFILQSVQGAAEKTIREHQVLTLSVRDSRIFAEAVLNPPEPNEALRDATRRAPTRIAFAPGRDGE</sequence>
<dbReference type="InterPro" id="IPR010985">
    <property type="entry name" value="Ribbon_hlx_hlx"/>
</dbReference>
<dbReference type="AlphaFoldDB" id="A0A6J4VKM1"/>
<dbReference type="Gene3D" id="1.20.5.780">
    <property type="entry name" value="Single helix bin"/>
    <property type="match status" value="1"/>
</dbReference>